<dbReference type="GO" id="GO:0016887">
    <property type="term" value="F:ATP hydrolysis activity"/>
    <property type="evidence" value="ECO:0007669"/>
    <property type="project" value="InterPro"/>
</dbReference>
<dbReference type="Proteomes" id="UP000244908">
    <property type="component" value="Chromosome"/>
</dbReference>
<evidence type="ECO:0000259" key="8">
    <source>
        <dbReference type="PROSITE" id="PS51902"/>
    </source>
</evidence>
<dbReference type="FunFam" id="1.10.8.60:FF:000002">
    <property type="entry name" value="ATP-dependent Clp protease ATP-binding subunit ClpX"/>
    <property type="match status" value="1"/>
</dbReference>
<dbReference type="OrthoDB" id="9804062at2"/>
<dbReference type="EMBL" id="CP029185">
    <property type="protein sequence ID" value="AWH89769.1"/>
    <property type="molecule type" value="Genomic_DNA"/>
</dbReference>
<dbReference type="InterPro" id="IPR027417">
    <property type="entry name" value="P-loop_NTPase"/>
</dbReference>
<dbReference type="SUPFAM" id="SSF52540">
    <property type="entry name" value="P-loop containing nucleoside triphosphate hydrolases"/>
    <property type="match status" value="1"/>
</dbReference>
<dbReference type="Pfam" id="PF07724">
    <property type="entry name" value="AAA_2"/>
    <property type="match status" value="1"/>
</dbReference>
<dbReference type="PANTHER" id="PTHR48102">
    <property type="entry name" value="ATP-DEPENDENT CLP PROTEASE ATP-BINDING SUBUNIT CLPX-LIKE, MITOCHONDRIAL-RELATED"/>
    <property type="match status" value="1"/>
</dbReference>
<comment type="similarity">
    <text evidence="6 7">Belongs to the ClpX chaperone family.</text>
</comment>
<dbReference type="GO" id="GO:0005524">
    <property type="term" value="F:ATP binding"/>
    <property type="evidence" value="ECO:0007669"/>
    <property type="project" value="UniProtKB-UniRule"/>
</dbReference>
<feature type="binding site" evidence="6 7">
    <location>
        <position position="18"/>
    </location>
    <ligand>
        <name>Zn(2+)</name>
        <dbReference type="ChEBI" id="CHEBI:29105"/>
    </ligand>
</feature>
<keyword evidence="2 6" id="KW-0547">Nucleotide-binding</keyword>
<keyword evidence="10" id="KW-1185">Reference proteome</keyword>
<evidence type="ECO:0000313" key="9">
    <source>
        <dbReference type="EMBL" id="AWH89769.1"/>
    </source>
</evidence>
<dbReference type="AlphaFoldDB" id="A0A2Y9U2B7"/>
<dbReference type="InterPro" id="IPR038366">
    <property type="entry name" value="Znf_CppX_C4_sf"/>
</dbReference>
<dbReference type="Gene3D" id="3.40.50.300">
    <property type="entry name" value="P-loop containing nucleotide triphosphate hydrolases"/>
    <property type="match status" value="1"/>
</dbReference>
<dbReference type="PANTHER" id="PTHR48102:SF7">
    <property type="entry name" value="ATP-DEPENDENT CLP PROTEASE ATP-BINDING SUBUNIT CLPX-LIKE, MITOCHONDRIAL"/>
    <property type="match status" value="1"/>
</dbReference>
<reference evidence="9 10" key="1">
    <citation type="journal article" date="2019" name="Int. J. Syst. Evol. Microbiol.">
        <title>Limnobaculum parvum gen. nov., sp. nov., isolated from a freshwater lake.</title>
        <authorList>
            <person name="Baek C."/>
            <person name="Shin S.K."/>
            <person name="Yi H."/>
        </authorList>
    </citation>
    <scope>NUCLEOTIDE SEQUENCE [LARGE SCALE GENOMIC DNA]</scope>
    <source>
        <strain evidence="9 10">HYN0051</strain>
    </source>
</reference>
<name>A0A2Y9U2B7_9GAMM</name>
<dbReference type="GO" id="GO:0008233">
    <property type="term" value="F:peptidase activity"/>
    <property type="evidence" value="ECO:0007669"/>
    <property type="project" value="UniProtKB-KW"/>
</dbReference>
<dbReference type="KEGG" id="lpv:HYN51_15220"/>
<dbReference type="InterPro" id="IPR003593">
    <property type="entry name" value="AAA+_ATPase"/>
</dbReference>
<dbReference type="RefSeq" id="WP_108901812.1">
    <property type="nucleotide sequence ID" value="NZ_CP029185.2"/>
</dbReference>
<keyword evidence="5 6" id="KW-0143">Chaperone</keyword>
<dbReference type="InterPro" id="IPR059188">
    <property type="entry name" value="Znf_CLPX-like"/>
</dbReference>
<proteinExistence type="inferred from homology"/>
<dbReference type="SUPFAM" id="SSF57716">
    <property type="entry name" value="Glucocorticoid receptor-like (DNA-binding domain)"/>
    <property type="match status" value="1"/>
</dbReference>
<dbReference type="CDD" id="cd19497">
    <property type="entry name" value="RecA-like_ClpX"/>
    <property type="match status" value="1"/>
</dbReference>
<dbReference type="InterPro" id="IPR004487">
    <property type="entry name" value="Clp_protease_ATP-bd_su_ClpX"/>
</dbReference>
<dbReference type="InterPro" id="IPR019489">
    <property type="entry name" value="Clp_ATPase_C"/>
</dbReference>
<dbReference type="GO" id="GO:0051082">
    <property type="term" value="F:unfolded protein binding"/>
    <property type="evidence" value="ECO:0007669"/>
    <property type="project" value="UniProtKB-UniRule"/>
</dbReference>
<dbReference type="GO" id="GO:0046983">
    <property type="term" value="F:protein dimerization activity"/>
    <property type="evidence" value="ECO:0007669"/>
    <property type="project" value="UniProtKB-UniRule"/>
</dbReference>
<dbReference type="HAMAP" id="MF_00175">
    <property type="entry name" value="ClpX"/>
    <property type="match status" value="1"/>
</dbReference>
<dbReference type="InterPro" id="IPR046425">
    <property type="entry name" value="ClpX_bact"/>
</dbReference>
<dbReference type="NCBIfam" id="TIGR00382">
    <property type="entry name" value="clpX"/>
    <property type="match status" value="1"/>
</dbReference>
<dbReference type="GO" id="GO:0051603">
    <property type="term" value="P:proteolysis involved in protein catabolic process"/>
    <property type="evidence" value="ECO:0007669"/>
    <property type="project" value="TreeGrafter"/>
</dbReference>
<gene>
    <name evidence="6 9" type="primary">clpX</name>
    <name evidence="9" type="ORF">HYN51_15220</name>
</gene>
<comment type="function">
    <text evidence="6">ATP-dependent specificity component of the Clp protease. It directs the protease to specific substrates. Can perform chaperone functions in the absence of ClpP.</text>
</comment>
<keyword evidence="9" id="KW-0378">Hydrolase</keyword>
<dbReference type="Gene3D" id="6.20.220.10">
    <property type="entry name" value="ClpX chaperone, C4-type zinc finger domain"/>
    <property type="match status" value="1"/>
</dbReference>
<dbReference type="Gene3D" id="1.10.8.60">
    <property type="match status" value="1"/>
</dbReference>
<dbReference type="GO" id="GO:0051301">
    <property type="term" value="P:cell division"/>
    <property type="evidence" value="ECO:0007669"/>
    <property type="project" value="TreeGrafter"/>
</dbReference>
<organism evidence="9 10">
    <name type="scientific">Limnobaculum parvum</name>
    <dbReference type="NCBI Taxonomy" id="2172103"/>
    <lineage>
        <taxon>Bacteria</taxon>
        <taxon>Pseudomonadati</taxon>
        <taxon>Pseudomonadota</taxon>
        <taxon>Gammaproteobacteria</taxon>
        <taxon>Enterobacterales</taxon>
        <taxon>Budviciaceae</taxon>
        <taxon>Limnobaculum</taxon>
    </lineage>
</organism>
<sequence>MTDKGKDGSGKLLYCTFCGKSQHEVRKLIAGPSVYICDECVDLCNDIIREEIKELIPHRERNALPTPHEIRQHLDDYVIGQEQAKKVLAVAVYNHYKRLRNSDSSHDVELGKSNILLIGPTGSGKTLLAETLARFLDVPFTMADATTLTEAGYVGEDVENIIQKLLQKCDYDVEKAQRGIVYIDEIDKISRKSDNPSITRDVSGEGVQQALLKLIEGTIAAVPPQGGRKHPQQEFLQVDTSKILFICGGAFAGLDKVIGMRIETGTGIGFGATVKKASDKATEGELFKQVEPGDLIKYGLIPEFIGRLPVVATLGELDEQALIQILKEPKNALTKQYQALFHLENVELEFRDEALDAIAKKAMSRKTGARGLRSIVEAALLNTMYDIPSMENVDKVVIDASVIENNTDPLLIYSQAEAQASGE</sequence>
<evidence type="ECO:0000256" key="5">
    <source>
        <dbReference type="ARBA" id="ARBA00023186"/>
    </source>
</evidence>
<accession>A0A2Y9U2B7</accession>
<dbReference type="GO" id="GO:0008270">
    <property type="term" value="F:zinc ion binding"/>
    <property type="evidence" value="ECO:0007669"/>
    <property type="project" value="UniProtKB-UniRule"/>
</dbReference>
<evidence type="ECO:0000313" key="10">
    <source>
        <dbReference type="Proteomes" id="UP000244908"/>
    </source>
</evidence>
<dbReference type="SMART" id="SM00994">
    <property type="entry name" value="zf-C4_ClpX"/>
    <property type="match status" value="1"/>
</dbReference>
<evidence type="ECO:0000256" key="3">
    <source>
        <dbReference type="ARBA" id="ARBA00022833"/>
    </source>
</evidence>
<comment type="subunit">
    <text evidence="6">Component of the ClpX-ClpP complex. Forms a hexameric ring that, in the presence of ATP, binds to fourteen ClpP subunits assembled into a disk-like structure with a central cavity, resembling the structure of eukaryotic proteasomes.</text>
</comment>
<protein>
    <recommendedName>
        <fullName evidence="6">ATP-dependent Clp protease ATP-binding subunit ClpX</fullName>
    </recommendedName>
</protein>
<evidence type="ECO:0000256" key="1">
    <source>
        <dbReference type="ARBA" id="ARBA00022723"/>
    </source>
</evidence>
<feature type="binding site" evidence="6 7">
    <location>
        <position position="37"/>
    </location>
    <ligand>
        <name>Zn(2+)</name>
        <dbReference type="ChEBI" id="CHEBI:29105"/>
    </ligand>
</feature>
<dbReference type="SMART" id="SM00382">
    <property type="entry name" value="AAA"/>
    <property type="match status" value="1"/>
</dbReference>
<feature type="binding site" evidence="6 7">
    <location>
        <position position="15"/>
    </location>
    <ligand>
        <name>Zn(2+)</name>
        <dbReference type="ChEBI" id="CHEBI:29105"/>
    </ligand>
</feature>
<evidence type="ECO:0000256" key="2">
    <source>
        <dbReference type="ARBA" id="ARBA00022741"/>
    </source>
</evidence>
<keyword evidence="9" id="KW-0645">Protease</keyword>
<dbReference type="FunFam" id="3.40.50.300:FF:000005">
    <property type="entry name" value="ATP-dependent Clp protease ATP-binding subunit ClpX"/>
    <property type="match status" value="1"/>
</dbReference>
<dbReference type="InterPro" id="IPR003959">
    <property type="entry name" value="ATPase_AAA_core"/>
</dbReference>
<dbReference type="NCBIfam" id="NF003745">
    <property type="entry name" value="PRK05342.1"/>
    <property type="match status" value="1"/>
</dbReference>
<dbReference type="PROSITE" id="PS51902">
    <property type="entry name" value="CLPX_ZB"/>
    <property type="match status" value="1"/>
</dbReference>
<keyword evidence="3 6" id="KW-0862">Zinc</keyword>
<keyword evidence="1 6" id="KW-0479">Metal-binding</keyword>
<dbReference type="SMART" id="SM01086">
    <property type="entry name" value="ClpB_D2-small"/>
    <property type="match status" value="1"/>
</dbReference>
<evidence type="ECO:0000256" key="6">
    <source>
        <dbReference type="HAMAP-Rule" id="MF_00175"/>
    </source>
</evidence>
<keyword evidence="4 6" id="KW-0067">ATP-binding</keyword>
<feature type="domain" description="ClpX-type ZB" evidence="8">
    <location>
        <begin position="2"/>
        <end position="56"/>
    </location>
</feature>
<dbReference type="GO" id="GO:0009376">
    <property type="term" value="C:HslUV protease complex"/>
    <property type="evidence" value="ECO:0007669"/>
    <property type="project" value="TreeGrafter"/>
</dbReference>
<feature type="binding site" evidence="6 7">
    <location>
        <position position="40"/>
    </location>
    <ligand>
        <name>Zn(2+)</name>
        <dbReference type="ChEBI" id="CHEBI:29105"/>
    </ligand>
</feature>
<evidence type="ECO:0000256" key="7">
    <source>
        <dbReference type="PROSITE-ProRule" id="PRU01250"/>
    </source>
</evidence>
<evidence type="ECO:0000256" key="4">
    <source>
        <dbReference type="ARBA" id="ARBA00022840"/>
    </source>
</evidence>
<dbReference type="InterPro" id="IPR010603">
    <property type="entry name" value="Znf_CppX_C4"/>
</dbReference>
<dbReference type="InterPro" id="IPR050052">
    <property type="entry name" value="ATP-dep_Clp_protease_ClpX"/>
</dbReference>
<feature type="binding site" evidence="6">
    <location>
        <begin position="120"/>
        <end position="127"/>
    </location>
    <ligand>
        <name>ATP</name>
        <dbReference type="ChEBI" id="CHEBI:30616"/>
    </ligand>
</feature>
<dbReference type="Pfam" id="PF10431">
    <property type="entry name" value="ClpB_D2-small"/>
    <property type="match status" value="1"/>
</dbReference>
<dbReference type="Pfam" id="PF06689">
    <property type="entry name" value="zf-C4_ClpX"/>
    <property type="match status" value="1"/>
</dbReference>
<dbReference type="GO" id="GO:0140662">
    <property type="term" value="F:ATP-dependent protein folding chaperone"/>
    <property type="evidence" value="ECO:0007669"/>
    <property type="project" value="InterPro"/>
</dbReference>